<evidence type="ECO:0000256" key="1">
    <source>
        <dbReference type="SAM" id="MobiDB-lite"/>
    </source>
</evidence>
<dbReference type="Proteomes" id="UP000760860">
    <property type="component" value="Unassembled WGS sequence"/>
</dbReference>
<evidence type="ECO:0000313" key="5">
    <source>
        <dbReference type="EMBL" id="KAG2978275.1"/>
    </source>
</evidence>
<dbReference type="EMBL" id="RCMG01000248">
    <property type="protein sequence ID" value="KAG2858547.1"/>
    <property type="molecule type" value="Genomic_DNA"/>
</dbReference>
<feature type="compositionally biased region" description="Polar residues" evidence="1">
    <location>
        <begin position="229"/>
        <end position="250"/>
    </location>
</feature>
<dbReference type="AlphaFoldDB" id="A0A8T1HF32"/>
<dbReference type="Proteomes" id="UP000697107">
    <property type="component" value="Unassembled WGS sequence"/>
</dbReference>
<evidence type="ECO:0000313" key="2">
    <source>
        <dbReference type="EMBL" id="KAG2858547.1"/>
    </source>
</evidence>
<dbReference type="EMBL" id="RCMV01001042">
    <property type="protein sequence ID" value="KAG3210771.1"/>
    <property type="molecule type" value="Genomic_DNA"/>
</dbReference>
<sequence>MKSKRNEWQLDICDQSVSYQSTVVEDEEKRFTRQDQLIAKIISSSLSCTLARKVMKYDYGSEMWEYLCKRFEGRENDTTKLYSQRSLRQKLETASYHPGADVENHLLYMIGLREQLAALDAGVEDVWLVDLMFRSVSQLPYYHQQQTLMLIGGACTEKSPEETKAVILVLEKNAAVEKRLQARRHSKVSLEQTNGGRGGSHGGGRGGERSHGRGGGRRGGRVNGKQMPQFHNQGCNKTASNGRPSSNNEN</sequence>
<comment type="caution">
    <text evidence="6">The sequence shown here is derived from an EMBL/GenBank/DDBJ whole genome shotgun (WGS) entry which is preliminary data.</text>
</comment>
<dbReference type="Proteomes" id="UP000736787">
    <property type="component" value="Unassembled WGS sequence"/>
</dbReference>
<feature type="compositionally biased region" description="Gly residues" evidence="1">
    <location>
        <begin position="195"/>
        <end position="205"/>
    </location>
</feature>
<dbReference type="EMBL" id="RCML01000396">
    <property type="protein sequence ID" value="KAG2978275.1"/>
    <property type="molecule type" value="Genomic_DNA"/>
</dbReference>
<dbReference type="Proteomes" id="UP000774804">
    <property type="component" value="Unassembled WGS sequence"/>
</dbReference>
<accession>A0A8T1HF32</accession>
<organism evidence="6 7">
    <name type="scientific">Phytophthora cactorum</name>
    <dbReference type="NCBI Taxonomy" id="29920"/>
    <lineage>
        <taxon>Eukaryota</taxon>
        <taxon>Sar</taxon>
        <taxon>Stramenopiles</taxon>
        <taxon>Oomycota</taxon>
        <taxon>Peronosporomycetes</taxon>
        <taxon>Peronosporales</taxon>
        <taxon>Peronosporaceae</taxon>
        <taxon>Phytophthora</taxon>
    </lineage>
</organism>
<proteinExistence type="predicted"/>
<feature type="region of interest" description="Disordered" evidence="1">
    <location>
        <begin position="180"/>
        <end position="250"/>
    </location>
</feature>
<dbReference type="EMBL" id="RCMI01001005">
    <property type="protein sequence ID" value="KAG2892404.1"/>
    <property type="molecule type" value="Genomic_DNA"/>
</dbReference>
<dbReference type="VEuPathDB" id="FungiDB:PC110_g8499"/>
<evidence type="ECO:0000313" key="6">
    <source>
        <dbReference type="EMBL" id="KAG3210771.1"/>
    </source>
</evidence>
<dbReference type="EMBL" id="RCMK01001052">
    <property type="protein sequence ID" value="KAG2903503.1"/>
    <property type="molecule type" value="Genomic_DNA"/>
</dbReference>
<reference evidence="6" key="1">
    <citation type="submission" date="2018-05" db="EMBL/GenBank/DDBJ databases">
        <title>Effector identification in a new, highly contiguous assembly of the strawberry crown rot pathogen Phytophthora cactorum.</title>
        <authorList>
            <person name="Armitage A.D."/>
            <person name="Nellist C.F."/>
            <person name="Bates H."/>
            <person name="Vickerstaff R.J."/>
            <person name="Harrison R.J."/>
        </authorList>
    </citation>
    <scope>NUCLEOTIDE SEQUENCE</scope>
    <source>
        <strain evidence="2">15-7</strain>
        <strain evidence="3">4032</strain>
        <strain evidence="4">4040</strain>
        <strain evidence="5">P415</strain>
        <strain evidence="6">P421</strain>
    </source>
</reference>
<dbReference type="Pfam" id="PF14223">
    <property type="entry name" value="Retrotran_gag_2"/>
    <property type="match status" value="1"/>
</dbReference>
<protein>
    <submittedName>
        <fullName evidence="6">Uncharacterized protein</fullName>
    </submittedName>
</protein>
<evidence type="ECO:0000313" key="3">
    <source>
        <dbReference type="EMBL" id="KAG2892404.1"/>
    </source>
</evidence>
<name>A0A8T1HF32_9STRA</name>
<gene>
    <name evidence="2" type="ORF">PC113_g9725</name>
    <name evidence="3" type="ORF">PC115_g18830</name>
    <name evidence="4" type="ORF">PC117_g21243</name>
    <name evidence="5" type="ORF">PC118_g12394</name>
    <name evidence="6" type="ORF">PC129_g18234</name>
</gene>
<evidence type="ECO:0000313" key="4">
    <source>
        <dbReference type="EMBL" id="KAG2903503.1"/>
    </source>
</evidence>
<evidence type="ECO:0000313" key="7">
    <source>
        <dbReference type="Proteomes" id="UP000760860"/>
    </source>
</evidence>
<dbReference type="Proteomes" id="UP000735874">
    <property type="component" value="Unassembled WGS sequence"/>
</dbReference>